<dbReference type="InterPro" id="IPR001412">
    <property type="entry name" value="aa-tRNA-synth_I_CS"/>
</dbReference>
<comment type="caution">
    <text evidence="7">Lacks conserved residue(s) required for the propagation of feature annotation.</text>
</comment>
<dbReference type="GO" id="GO:0004818">
    <property type="term" value="F:glutamate-tRNA ligase activity"/>
    <property type="evidence" value="ECO:0007669"/>
    <property type="project" value="UniProtKB-UniRule"/>
</dbReference>
<dbReference type="SUPFAM" id="SSF52374">
    <property type="entry name" value="Nucleotidylyl transferase"/>
    <property type="match status" value="1"/>
</dbReference>
<keyword evidence="5 7" id="KW-0648">Protein biosynthesis</keyword>
<organism evidence="10 11">
    <name type="scientific">Candidatus Moanibacter tarae</name>
    <dbReference type="NCBI Taxonomy" id="2200854"/>
    <lineage>
        <taxon>Bacteria</taxon>
        <taxon>Pseudomonadati</taxon>
        <taxon>Verrucomicrobiota</taxon>
        <taxon>Opitutia</taxon>
        <taxon>Puniceicoccales</taxon>
        <taxon>Puniceicoccales incertae sedis</taxon>
        <taxon>Candidatus Moanibacter</taxon>
    </lineage>
</organism>
<dbReference type="AlphaFoldDB" id="A0A2Z4AKI8"/>
<name>A0A2Z4AKI8_9BACT</name>
<evidence type="ECO:0000256" key="7">
    <source>
        <dbReference type="HAMAP-Rule" id="MF_00022"/>
    </source>
</evidence>
<comment type="catalytic activity">
    <reaction evidence="7">
        <text>tRNA(Glu) + L-glutamate + ATP = L-glutamyl-tRNA(Glu) + AMP + diphosphate</text>
        <dbReference type="Rhea" id="RHEA:23540"/>
        <dbReference type="Rhea" id="RHEA-COMP:9663"/>
        <dbReference type="Rhea" id="RHEA-COMP:9680"/>
        <dbReference type="ChEBI" id="CHEBI:29985"/>
        <dbReference type="ChEBI" id="CHEBI:30616"/>
        <dbReference type="ChEBI" id="CHEBI:33019"/>
        <dbReference type="ChEBI" id="CHEBI:78442"/>
        <dbReference type="ChEBI" id="CHEBI:78520"/>
        <dbReference type="ChEBI" id="CHEBI:456215"/>
        <dbReference type="EC" id="6.1.1.17"/>
    </reaction>
</comment>
<dbReference type="PANTHER" id="PTHR43311:SF2">
    <property type="entry name" value="GLUTAMATE--TRNA LIGASE, MITOCHONDRIAL-RELATED"/>
    <property type="match status" value="1"/>
</dbReference>
<dbReference type="PANTHER" id="PTHR43311">
    <property type="entry name" value="GLUTAMATE--TRNA LIGASE"/>
    <property type="match status" value="1"/>
</dbReference>
<reference evidence="10 11" key="1">
    <citation type="submission" date="2018-06" db="EMBL/GenBank/DDBJ databases">
        <title>Draft Genome Sequence of a Novel Marine Bacterium Related to the Verrucomicrobia.</title>
        <authorList>
            <person name="Vosseberg J."/>
            <person name="Martijn J."/>
            <person name="Ettema T.J.G."/>
        </authorList>
    </citation>
    <scope>NUCLEOTIDE SEQUENCE [LARGE SCALE GENOMIC DNA]</scope>
    <source>
        <strain evidence="10">TARA_B100001123</strain>
    </source>
</reference>
<gene>
    <name evidence="10" type="primary">gltX2</name>
    <name evidence="7" type="synonym">gltX</name>
    <name evidence="10" type="ORF">DF168_00351</name>
</gene>
<dbReference type="GO" id="GO:0006424">
    <property type="term" value="P:glutamyl-tRNA aminoacylation"/>
    <property type="evidence" value="ECO:0007669"/>
    <property type="project" value="UniProtKB-UniRule"/>
</dbReference>
<feature type="short sequence motif" description="'KMSKS' region" evidence="7">
    <location>
        <begin position="204"/>
        <end position="208"/>
    </location>
</feature>
<dbReference type="GO" id="GO:0005829">
    <property type="term" value="C:cytosol"/>
    <property type="evidence" value="ECO:0007669"/>
    <property type="project" value="TreeGrafter"/>
</dbReference>
<dbReference type="PRINTS" id="PR00987">
    <property type="entry name" value="TRNASYNTHGLU"/>
</dbReference>
<evidence type="ECO:0000259" key="8">
    <source>
        <dbReference type="Pfam" id="PF00749"/>
    </source>
</evidence>
<dbReference type="InterPro" id="IPR045462">
    <property type="entry name" value="aa-tRNA-synth_I_cd-bd"/>
</dbReference>
<evidence type="ECO:0000256" key="3">
    <source>
        <dbReference type="ARBA" id="ARBA00022741"/>
    </source>
</evidence>
<dbReference type="GO" id="GO:0000049">
    <property type="term" value="F:tRNA binding"/>
    <property type="evidence" value="ECO:0007669"/>
    <property type="project" value="InterPro"/>
</dbReference>
<dbReference type="InterPro" id="IPR000924">
    <property type="entry name" value="Glu/Gln-tRNA-synth"/>
</dbReference>
<dbReference type="GO" id="GO:0008270">
    <property type="term" value="F:zinc ion binding"/>
    <property type="evidence" value="ECO:0007669"/>
    <property type="project" value="InterPro"/>
</dbReference>
<dbReference type="PROSITE" id="PS00178">
    <property type="entry name" value="AA_TRNA_LIGASE_I"/>
    <property type="match status" value="1"/>
</dbReference>
<dbReference type="InterPro" id="IPR033910">
    <property type="entry name" value="GluRS_core"/>
</dbReference>
<dbReference type="InterPro" id="IPR020751">
    <property type="entry name" value="aa-tRNA-synth_I_codon-bd_sub2"/>
</dbReference>
<dbReference type="EC" id="6.1.1.17" evidence="7"/>
<feature type="domain" description="Glutamyl/glutaminyl-tRNA synthetase class Ib catalytic" evidence="8">
    <location>
        <begin position="116"/>
        <end position="272"/>
    </location>
</feature>
<dbReference type="InterPro" id="IPR004527">
    <property type="entry name" value="Glu-tRNA-ligase_bac/mito"/>
</dbReference>
<dbReference type="InterPro" id="IPR049940">
    <property type="entry name" value="GluQ/Sye"/>
</dbReference>
<dbReference type="Pfam" id="PF19269">
    <property type="entry name" value="Anticodon_2"/>
    <property type="match status" value="1"/>
</dbReference>
<dbReference type="Pfam" id="PF00749">
    <property type="entry name" value="tRNA-synt_1c"/>
    <property type="match status" value="2"/>
</dbReference>
<feature type="domain" description="Glutamyl/glutaminyl-tRNA synthetase class Ib catalytic" evidence="8">
    <location>
        <begin position="2"/>
        <end position="105"/>
    </location>
</feature>
<evidence type="ECO:0000256" key="5">
    <source>
        <dbReference type="ARBA" id="ARBA00022917"/>
    </source>
</evidence>
<keyword evidence="7" id="KW-0963">Cytoplasm</keyword>
<keyword evidence="2 7" id="KW-0436">Ligase</keyword>
<comment type="subunit">
    <text evidence="7">Monomer.</text>
</comment>
<comment type="subcellular location">
    <subcellularLocation>
        <location evidence="7">Cytoplasm</location>
    </subcellularLocation>
</comment>
<proteinExistence type="inferred from homology"/>
<dbReference type="InterPro" id="IPR020058">
    <property type="entry name" value="Glu/Gln-tRNA-synth_Ib_cat-dom"/>
</dbReference>
<evidence type="ECO:0000256" key="6">
    <source>
        <dbReference type="ARBA" id="ARBA00023146"/>
    </source>
</evidence>
<sequence length="439" mass="50364">MIRVRFAPSPTGHFHIGNARTALFNWLYARHTGGVFVLRIEDTDRERNSPEALEKVLTSLRWLGLNWDEGPEVGGNAGPYFQSQREAIYKDFLEKLRDSGRAYNKEGAVYFRVSGEDQVIEDAIRGKVVRREEKDFVIFRSDGTPIYHFVVVVDDISMGITHVIRGEDHLSNTSKHTELFAALGAEIPVFAHIPLILKPHGPGKMSKRDWGFQVGDYESRLFLASAVRNYLCLLGWSPKDDREVLSIEEMIELFDFPGINKDGARFDEGKLSFINSVHLRDLPLETFVSISRPILVQSGTVEEGTDEDYLRIVLQLCQEKIRTFEELPTYVFPFFREDFSFQEKAEKKIMRKKGSLSRLRELLAVFEAMDEFGEEVLENRLNQLAESKGFYTGDYIHPTRLALSGTNAGPGIYALIRVLGRERTLARIRRYLDMRSQER</sequence>
<dbReference type="CDD" id="cd00808">
    <property type="entry name" value="GluRS_core"/>
    <property type="match status" value="1"/>
</dbReference>
<dbReference type="Gene3D" id="3.40.50.620">
    <property type="entry name" value="HUPs"/>
    <property type="match status" value="2"/>
</dbReference>
<feature type="short sequence motif" description="'HIGH' region" evidence="7">
    <location>
        <begin position="8"/>
        <end position="18"/>
    </location>
</feature>
<keyword evidence="4 7" id="KW-0067">ATP-binding</keyword>
<feature type="domain" description="Aminoacyl-tRNA synthetase class I anticodon-binding" evidence="9">
    <location>
        <begin position="295"/>
        <end position="431"/>
    </location>
</feature>
<dbReference type="KEGG" id="mtar:DF168_00351"/>
<dbReference type="SUPFAM" id="SSF48163">
    <property type="entry name" value="An anticodon-binding domain of class I aminoacyl-tRNA synthetases"/>
    <property type="match status" value="1"/>
</dbReference>
<dbReference type="Gene3D" id="1.10.10.350">
    <property type="match status" value="1"/>
</dbReference>
<evidence type="ECO:0000256" key="1">
    <source>
        <dbReference type="ARBA" id="ARBA00007894"/>
    </source>
</evidence>
<dbReference type="InterPro" id="IPR008925">
    <property type="entry name" value="aa_tRNA-synth_I_cd-bd_sf"/>
</dbReference>
<protein>
    <recommendedName>
        <fullName evidence="7">Glutamate--tRNA ligase</fullName>
        <ecNumber evidence="7">6.1.1.17</ecNumber>
    </recommendedName>
    <alternativeName>
        <fullName evidence="7">Glutamyl-tRNA synthetase</fullName>
        <shortName evidence="7">GluRS</shortName>
    </alternativeName>
</protein>
<dbReference type="HAMAP" id="MF_00022">
    <property type="entry name" value="Glu_tRNA_synth_type1"/>
    <property type="match status" value="1"/>
</dbReference>
<evidence type="ECO:0000256" key="2">
    <source>
        <dbReference type="ARBA" id="ARBA00022598"/>
    </source>
</evidence>
<evidence type="ECO:0000313" key="10">
    <source>
        <dbReference type="EMBL" id="AWT59170.1"/>
    </source>
</evidence>
<dbReference type="GO" id="GO:0005524">
    <property type="term" value="F:ATP binding"/>
    <property type="evidence" value="ECO:0007669"/>
    <property type="project" value="UniProtKB-UniRule"/>
</dbReference>
<evidence type="ECO:0000259" key="9">
    <source>
        <dbReference type="Pfam" id="PF19269"/>
    </source>
</evidence>
<dbReference type="Proteomes" id="UP000247465">
    <property type="component" value="Chromosome"/>
</dbReference>
<dbReference type="InterPro" id="IPR014729">
    <property type="entry name" value="Rossmann-like_a/b/a_fold"/>
</dbReference>
<evidence type="ECO:0000313" key="11">
    <source>
        <dbReference type="Proteomes" id="UP000247465"/>
    </source>
</evidence>
<keyword evidence="3 7" id="KW-0547">Nucleotide-binding</keyword>
<evidence type="ECO:0000256" key="4">
    <source>
        <dbReference type="ARBA" id="ARBA00022840"/>
    </source>
</evidence>
<comment type="function">
    <text evidence="7">Catalyzes the attachment of glutamate to tRNA(Glu) in a two-step reaction: glutamate is first activated by ATP to form Glu-AMP and then transferred to the acceptor end of tRNA(Glu).</text>
</comment>
<comment type="similarity">
    <text evidence="1 7">Belongs to the class-I aminoacyl-tRNA synthetase family. Glutamate--tRNA ligase type 1 subfamily.</text>
</comment>
<dbReference type="EMBL" id="CP029803">
    <property type="protein sequence ID" value="AWT59170.1"/>
    <property type="molecule type" value="Genomic_DNA"/>
</dbReference>
<accession>A0A2Z4AKI8</accession>
<feature type="binding site" evidence="7">
    <location>
        <position position="207"/>
    </location>
    <ligand>
        <name>ATP</name>
        <dbReference type="ChEBI" id="CHEBI:30616"/>
    </ligand>
</feature>
<keyword evidence="6 7" id="KW-0030">Aminoacyl-tRNA synthetase</keyword>